<feature type="transmembrane region" description="Helical" evidence="7">
    <location>
        <begin position="124"/>
        <end position="152"/>
    </location>
</feature>
<sequence>MSNKKPSKEHEEYLINLKKKNRNIFLTQISILILGLLLWEVAAHFKWIDTFLTSYPSQIWKLFLTYIKHGNLFYHVGISVMETIIGFLGGTLLGVIIAIGLWWSDFWAKVLDPYLVMLNSLPKTALAPIIIIWVGAGYSGIIVTAITVSIVVTIMNMFESFISVDNDQIKLLNTFGATKLQILQKIIIPSSIPTLINTLKINIGLSWVGVIVGEFLVSKAGIGYLIVYGGQVFKLDIVMMSIFILAVISVFMYKAISILENKFRKW</sequence>
<keyword evidence="5 7" id="KW-1133">Transmembrane helix</keyword>
<comment type="similarity">
    <text evidence="7">Belongs to the binding-protein-dependent transport system permease family.</text>
</comment>
<keyword evidence="2 7" id="KW-0813">Transport</keyword>
<feature type="transmembrane region" description="Helical" evidence="7">
    <location>
        <begin position="84"/>
        <end position="104"/>
    </location>
</feature>
<dbReference type="PROSITE" id="PS50928">
    <property type="entry name" value="ABC_TM1"/>
    <property type="match status" value="1"/>
</dbReference>
<dbReference type="AlphaFoldDB" id="A0A6N7XVU6"/>
<gene>
    <name evidence="9" type="ORF">FYJ83_08860</name>
</gene>
<evidence type="ECO:0000313" key="10">
    <source>
        <dbReference type="Proteomes" id="UP000469523"/>
    </source>
</evidence>
<feature type="transmembrane region" description="Helical" evidence="7">
    <location>
        <begin position="238"/>
        <end position="256"/>
    </location>
</feature>
<evidence type="ECO:0000256" key="1">
    <source>
        <dbReference type="ARBA" id="ARBA00004651"/>
    </source>
</evidence>
<dbReference type="PANTHER" id="PTHR30151:SF19">
    <property type="entry name" value="ABC TRANSPORTER PERMEASE"/>
    <property type="match status" value="1"/>
</dbReference>
<dbReference type="EMBL" id="VUNQ01000016">
    <property type="protein sequence ID" value="MSU01573.1"/>
    <property type="molecule type" value="Genomic_DNA"/>
</dbReference>
<organism evidence="9 10">
    <name type="scientific">Tissierella pigra</name>
    <dbReference type="NCBI Taxonomy" id="2607614"/>
    <lineage>
        <taxon>Bacteria</taxon>
        <taxon>Bacillati</taxon>
        <taxon>Bacillota</taxon>
        <taxon>Tissierellia</taxon>
        <taxon>Tissierellales</taxon>
        <taxon>Tissierellaceae</taxon>
        <taxon>Tissierella</taxon>
    </lineage>
</organism>
<evidence type="ECO:0000256" key="4">
    <source>
        <dbReference type="ARBA" id="ARBA00022692"/>
    </source>
</evidence>
<dbReference type="InterPro" id="IPR000515">
    <property type="entry name" value="MetI-like"/>
</dbReference>
<feature type="transmembrane region" description="Helical" evidence="7">
    <location>
        <begin position="59"/>
        <end position="77"/>
    </location>
</feature>
<name>A0A6N7XVU6_9FIRM</name>
<dbReference type="GO" id="GO:0055085">
    <property type="term" value="P:transmembrane transport"/>
    <property type="evidence" value="ECO:0007669"/>
    <property type="project" value="InterPro"/>
</dbReference>
<dbReference type="RefSeq" id="WP_154439984.1">
    <property type="nucleotide sequence ID" value="NZ_JAHLPJ010000001.1"/>
</dbReference>
<evidence type="ECO:0000256" key="2">
    <source>
        <dbReference type="ARBA" id="ARBA00022448"/>
    </source>
</evidence>
<evidence type="ECO:0000259" key="8">
    <source>
        <dbReference type="PROSITE" id="PS50928"/>
    </source>
</evidence>
<feature type="transmembrane region" description="Helical" evidence="7">
    <location>
        <begin position="205"/>
        <end position="226"/>
    </location>
</feature>
<comment type="caution">
    <text evidence="9">The sequence shown here is derived from an EMBL/GenBank/DDBJ whole genome shotgun (WGS) entry which is preliminary data.</text>
</comment>
<dbReference type="InterPro" id="IPR035906">
    <property type="entry name" value="MetI-like_sf"/>
</dbReference>
<protein>
    <submittedName>
        <fullName evidence="9">ABC transporter permease</fullName>
    </submittedName>
</protein>
<keyword evidence="6 7" id="KW-0472">Membrane</keyword>
<evidence type="ECO:0000256" key="7">
    <source>
        <dbReference type="RuleBase" id="RU363032"/>
    </source>
</evidence>
<feature type="transmembrane region" description="Helical" evidence="7">
    <location>
        <begin position="21"/>
        <end position="39"/>
    </location>
</feature>
<accession>A0A6N7XVU6</accession>
<evidence type="ECO:0000256" key="6">
    <source>
        <dbReference type="ARBA" id="ARBA00023136"/>
    </source>
</evidence>
<evidence type="ECO:0000256" key="5">
    <source>
        <dbReference type="ARBA" id="ARBA00022989"/>
    </source>
</evidence>
<keyword evidence="3" id="KW-1003">Cell membrane</keyword>
<dbReference type="CDD" id="cd06261">
    <property type="entry name" value="TM_PBP2"/>
    <property type="match status" value="1"/>
</dbReference>
<dbReference type="Pfam" id="PF00528">
    <property type="entry name" value="BPD_transp_1"/>
    <property type="match status" value="1"/>
</dbReference>
<evidence type="ECO:0000256" key="3">
    <source>
        <dbReference type="ARBA" id="ARBA00022475"/>
    </source>
</evidence>
<keyword evidence="10" id="KW-1185">Reference proteome</keyword>
<feature type="domain" description="ABC transmembrane type-1" evidence="8">
    <location>
        <begin position="72"/>
        <end position="260"/>
    </location>
</feature>
<dbReference type="Proteomes" id="UP000469523">
    <property type="component" value="Unassembled WGS sequence"/>
</dbReference>
<evidence type="ECO:0000313" key="9">
    <source>
        <dbReference type="EMBL" id="MSU01573.1"/>
    </source>
</evidence>
<dbReference type="SUPFAM" id="SSF161098">
    <property type="entry name" value="MetI-like"/>
    <property type="match status" value="1"/>
</dbReference>
<proteinExistence type="inferred from homology"/>
<dbReference type="GO" id="GO:0005886">
    <property type="term" value="C:plasma membrane"/>
    <property type="evidence" value="ECO:0007669"/>
    <property type="project" value="UniProtKB-SubCell"/>
</dbReference>
<dbReference type="Gene3D" id="1.10.3720.10">
    <property type="entry name" value="MetI-like"/>
    <property type="match status" value="1"/>
</dbReference>
<keyword evidence="4 7" id="KW-0812">Transmembrane</keyword>
<reference evidence="9 10" key="1">
    <citation type="submission" date="2019-09" db="EMBL/GenBank/DDBJ databases">
        <title>In-depth cultivation of the pig gut microbiome towards novel bacterial diversity and tailored functional studies.</title>
        <authorList>
            <person name="Wylensek D."/>
            <person name="Hitch T.C.A."/>
            <person name="Clavel T."/>
        </authorList>
    </citation>
    <scope>NUCLEOTIDE SEQUENCE [LARGE SCALE GENOMIC DNA]</scope>
    <source>
        <strain evidence="9 10">WCA3-693-APC-4?</strain>
    </source>
</reference>
<dbReference type="PANTHER" id="PTHR30151">
    <property type="entry name" value="ALKANE SULFONATE ABC TRANSPORTER-RELATED, MEMBRANE SUBUNIT"/>
    <property type="match status" value="1"/>
</dbReference>
<comment type="subcellular location">
    <subcellularLocation>
        <location evidence="1 7">Cell membrane</location>
        <topology evidence="1 7">Multi-pass membrane protein</topology>
    </subcellularLocation>
</comment>